<gene>
    <name evidence="1" type="ORF">CIAN88_11865</name>
</gene>
<dbReference type="Pfam" id="PF15595">
    <property type="entry name" value="Imm51"/>
    <property type="match status" value="1"/>
</dbReference>
<dbReference type="AlphaFoldDB" id="A0A099I4V8"/>
<comment type="caution">
    <text evidence="1">The sequence shown here is derived from an EMBL/GenBank/DDBJ whole genome shotgun (WGS) entry which is preliminary data.</text>
</comment>
<name>A0A099I4V8_CLOIN</name>
<dbReference type="InterPro" id="IPR028956">
    <property type="entry name" value="Imm51"/>
</dbReference>
<reference evidence="1 2" key="1">
    <citation type="submission" date="2014-08" db="EMBL/GenBank/DDBJ databases">
        <title>Clostridium innocuum, an unnegligible vancomycin-resistant pathogen causing extra-intestinal infections.</title>
        <authorList>
            <person name="Feng Y."/>
            <person name="Chiu C.-H."/>
        </authorList>
    </citation>
    <scope>NUCLEOTIDE SEQUENCE [LARGE SCALE GENOMIC DNA]</scope>
    <source>
        <strain evidence="1 2">AN88</strain>
    </source>
</reference>
<dbReference type="EMBL" id="JQIF01000049">
    <property type="protein sequence ID" value="KGJ52984.1"/>
    <property type="molecule type" value="Genomic_DNA"/>
</dbReference>
<dbReference type="RefSeq" id="WP_044905586.1">
    <property type="nucleotide sequence ID" value="NZ_CP022722.1"/>
</dbReference>
<accession>A0A099I4V8</accession>
<sequence length="117" mass="13948">MEIETSIKNEQFQIVRIKDTYTVRIDIKDHMKELFIKHKGDGFVCCGYDWCTLLIAFMYHNEELKNLWYVFDYEPTDEQLCVSSKDGDALQQLMEAFGKIYNNAAFIEHLMQEIDYK</sequence>
<dbReference type="Proteomes" id="UP000030008">
    <property type="component" value="Unassembled WGS sequence"/>
</dbReference>
<protein>
    <submittedName>
        <fullName evidence="1">Uncharacterized protein</fullName>
    </submittedName>
</protein>
<proteinExistence type="predicted"/>
<evidence type="ECO:0000313" key="2">
    <source>
        <dbReference type="Proteomes" id="UP000030008"/>
    </source>
</evidence>
<evidence type="ECO:0000313" key="1">
    <source>
        <dbReference type="EMBL" id="KGJ52984.1"/>
    </source>
</evidence>
<organism evidence="1 2">
    <name type="scientific">Clostridium innocuum</name>
    <dbReference type="NCBI Taxonomy" id="1522"/>
    <lineage>
        <taxon>Bacteria</taxon>
        <taxon>Bacillati</taxon>
        <taxon>Bacillota</taxon>
        <taxon>Clostridia</taxon>
        <taxon>Eubacteriales</taxon>
        <taxon>Clostridiaceae</taxon>
        <taxon>Clostridium</taxon>
    </lineage>
</organism>